<evidence type="ECO:0000256" key="2">
    <source>
        <dbReference type="ARBA" id="ARBA00023125"/>
    </source>
</evidence>
<proteinExistence type="predicted"/>
<evidence type="ECO:0000313" key="6">
    <source>
        <dbReference type="EMBL" id="MBH0775038.1"/>
    </source>
</evidence>
<dbReference type="EMBL" id="JADMLG010000001">
    <property type="protein sequence ID" value="MBH0775038.1"/>
    <property type="molecule type" value="Genomic_DNA"/>
</dbReference>
<dbReference type="Gene3D" id="1.10.357.10">
    <property type="entry name" value="Tetracycline Repressor, domain 2"/>
    <property type="match status" value="1"/>
</dbReference>
<dbReference type="SUPFAM" id="SSF46689">
    <property type="entry name" value="Homeodomain-like"/>
    <property type="match status" value="1"/>
</dbReference>
<keyword evidence="7" id="KW-1185">Reference proteome</keyword>
<dbReference type="SUPFAM" id="SSF48498">
    <property type="entry name" value="Tetracyclin repressor-like, C-terminal domain"/>
    <property type="match status" value="1"/>
</dbReference>
<accession>A0A931I7X4</accession>
<keyword evidence="1" id="KW-0805">Transcription regulation</keyword>
<reference evidence="6" key="1">
    <citation type="submission" date="2020-11" db="EMBL/GenBank/DDBJ databases">
        <title>Nocardia NEAU-351.nov., a novel actinomycete isolated from the cow dung.</title>
        <authorList>
            <person name="Zhang X."/>
        </authorList>
    </citation>
    <scope>NUCLEOTIDE SEQUENCE</scope>
    <source>
        <strain evidence="6">NEAU-351</strain>
    </source>
</reference>
<dbReference type="Pfam" id="PF00440">
    <property type="entry name" value="TetR_N"/>
    <property type="match status" value="1"/>
</dbReference>
<organism evidence="6 7">
    <name type="scientific">Nocardia bovistercoris</name>
    <dbReference type="NCBI Taxonomy" id="2785916"/>
    <lineage>
        <taxon>Bacteria</taxon>
        <taxon>Bacillati</taxon>
        <taxon>Actinomycetota</taxon>
        <taxon>Actinomycetes</taxon>
        <taxon>Mycobacteriales</taxon>
        <taxon>Nocardiaceae</taxon>
        <taxon>Nocardia</taxon>
    </lineage>
</organism>
<dbReference type="PROSITE" id="PS50977">
    <property type="entry name" value="HTH_TETR_2"/>
    <property type="match status" value="1"/>
</dbReference>
<dbReference type="InterPro" id="IPR036271">
    <property type="entry name" value="Tet_transcr_reg_TetR-rel_C_sf"/>
</dbReference>
<protein>
    <submittedName>
        <fullName evidence="6">TetR/AcrR family transcriptional regulator</fullName>
    </submittedName>
</protein>
<dbReference type="PRINTS" id="PR00455">
    <property type="entry name" value="HTHTETR"/>
</dbReference>
<feature type="DNA-binding region" description="H-T-H motif" evidence="4">
    <location>
        <begin position="26"/>
        <end position="45"/>
    </location>
</feature>
<dbReference type="Pfam" id="PF21993">
    <property type="entry name" value="TetR_C_13_2"/>
    <property type="match status" value="1"/>
</dbReference>
<evidence type="ECO:0000256" key="4">
    <source>
        <dbReference type="PROSITE-ProRule" id="PRU00335"/>
    </source>
</evidence>
<keyword evidence="3" id="KW-0804">Transcription</keyword>
<sequence>MTVTTRERMIASAASVLAERGFEAASFTEIMQRAGVTRGVIYHHFPGGKFELVIEALDATGRAAEALLKAARAGDDPLGAMRAFVDLWAENLQSSNFRSGCPVVAVVADAPADPELLDAADRAFGLWHQALADTLINGGVDSDRANTLATVIISSVEGAVVLCRAQRNSRPLTHVKDELERLLHAAIPS</sequence>
<evidence type="ECO:0000313" key="7">
    <source>
        <dbReference type="Proteomes" id="UP000655751"/>
    </source>
</evidence>
<dbReference type="PANTHER" id="PTHR47506">
    <property type="entry name" value="TRANSCRIPTIONAL REGULATORY PROTEIN"/>
    <property type="match status" value="1"/>
</dbReference>
<evidence type="ECO:0000256" key="1">
    <source>
        <dbReference type="ARBA" id="ARBA00023015"/>
    </source>
</evidence>
<dbReference type="PANTHER" id="PTHR47506:SF3">
    <property type="entry name" value="HTH-TYPE TRANSCRIPTIONAL REGULATOR LMRA"/>
    <property type="match status" value="1"/>
</dbReference>
<dbReference type="RefSeq" id="WP_196147365.1">
    <property type="nucleotide sequence ID" value="NZ_JADMLG010000001.1"/>
</dbReference>
<dbReference type="InterPro" id="IPR009057">
    <property type="entry name" value="Homeodomain-like_sf"/>
</dbReference>
<comment type="caution">
    <text evidence="6">The sequence shown here is derived from an EMBL/GenBank/DDBJ whole genome shotgun (WGS) entry which is preliminary data.</text>
</comment>
<dbReference type="InterPro" id="IPR001647">
    <property type="entry name" value="HTH_TetR"/>
</dbReference>
<dbReference type="InterPro" id="IPR054156">
    <property type="entry name" value="YxaF_TetR_C"/>
</dbReference>
<name>A0A931I7X4_9NOCA</name>
<evidence type="ECO:0000256" key="3">
    <source>
        <dbReference type="ARBA" id="ARBA00023163"/>
    </source>
</evidence>
<dbReference type="GO" id="GO:0003677">
    <property type="term" value="F:DNA binding"/>
    <property type="evidence" value="ECO:0007669"/>
    <property type="project" value="UniProtKB-UniRule"/>
</dbReference>
<dbReference type="AlphaFoldDB" id="A0A931I7X4"/>
<gene>
    <name evidence="6" type="ORF">IT779_01895</name>
</gene>
<feature type="domain" description="HTH tetR-type" evidence="5">
    <location>
        <begin position="3"/>
        <end position="63"/>
    </location>
</feature>
<keyword evidence="2 4" id="KW-0238">DNA-binding</keyword>
<dbReference type="Proteomes" id="UP000655751">
    <property type="component" value="Unassembled WGS sequence"/>
</dbReference>
<evidence type="ECO:0000259" key="5">
    <source>
        <dbReference type="PROSITE" id="PS50977"/>
    </source>
</evidence>